<proteinExistence type="predicted"/>
<dbReference type="PANTHER" id="PTHR46729:SF1">
    <property type="entry name" value="LEUKOCYTE RECEPTOR CLUSTER MEMBER 9"/>
    <property type="match status" value="1"/>
</dbReference>
<dbReference type="InterPro" id="IPR019510">
    <property type="entry name" value="AKAP7-like_phosphoesterase"/>
</dbReference>
<dbReference type="SUPFAM" id="SSF55144">
    <property type="entry name" value="LigT-like"/>
    <property type="match status" value="1"/>
</dbReference>
<reference evidence="4" key="1">
    <citation type="submission" date="2025-08" db="UniProtKB">
        <authorList>
            <consortium name="Ensembl"/>
        </authorList>
    </citation>
    <scope>IDENTIFICATION</scope>
</reference>
<dbReference type="SUPFAM" id="SSF101447">
    <property type="entry name" value="Formin homology 2 domain (FH2 domain)"/>
    <property type="match status" value="1"/>
</dbReference>
<evidence type="ECO:0000256" key="1">
    <source>
        <dbReference type="PROSITE-ProRule" id="PRU00723"/>
    </source>
</evidence>
<feature type="region of interest" description="Disordered" evidence="2">
    <location>
        <begin position="233"/>
        <end position="257"/>
    </location>
</feature>
<keyword evidence="1" id="KW-0479">Metal-binding</keyword>
<feature type="compositionally biased region" description="Pro residues" evidence="2">
    <location>
        <begin position="57"/>
        <end position="86"/>
    </location>
</feature>
<feature type="region of interest" description="Disordered" evidence="2">
    <location>
        <begin position="51"/>
        <end position="91"/>
    </location>
</feature>
<dbReference type="PANTHER" id="PTHR46729">
    <property type="entry name" value="LEUKOCYTE RECEPTOR CLUSTER MEMBER 9"/>
    <property type="match status" value="1"/>
</dbReference>
<feature type="zinc finger region" description="C3H1-type" evidence="1">
    <location>
        <begin position="32"/>
        <end position="59"/>
    </location>
</feature>
<dbReference type="InterPro" id="IPR000571">
    <property type="entry name" value="Znf_CCCH"/>
</dbReference>
<dbReference type="Ensembl" id="ENSPCET00000025167.1">
    <property type="protein sequence ID" value="ENSPCEP00000024354.1"/>
    <property type="gene ID" value="ENSPCEG00000018416.1"/>
</dbReference>
<dbReference type="PROSITE" id="PS50103">
    <property type="entry name" value="ZF_C3H1"/>
    <property type="match status" value="1"/>
</dbReference>
<protein>
    <submittedName>
        <fullName evidence="4">Leukocyte receptor cluster member 9</fullName>
    </submittedName>
</protein>
<evidence type="ECO:0000259" key="3">
    <source>
        <dbReference type="PROSITE" id="PS50103"/>
    </source>
</evidence>
<dbReference type="AlphaFoldDB" id="A0A8C8SR33"/>
<keyword evidence="1" id="KW-0863">Zinc-finger</keyword>
<name>A0A8C8SR33_9SAUR</name>
<feature type="region of interest" description="Disordered" evidence="2">
    <location>
        <begin position="1"/>
        <end position="34"/>
    </location>
</feature>
<keyword evidence="1" id="KW-0862">Zinc</keyword>
<dbReference type="InterPro" id="IPR009097">
    <property type="entry name" value="Cyclic_Pdiesterase"/>
</dbReference>
<evidence type="ECO:0000313" key="5">
    <source>
        <dbReference type="Proteomes" id="UP000694393"/>
    </source>
</evidence>
<dbReference type="GO" id="GO:0008270">
    <property type="term" value="F:zinc ion binding"/>
    <property type="evidence" value="ECO:0007669"/>
    <property type="project" value="UniProtKB-KW"/>
</dbReference>
<dbReference type="Pfam" id="PF04457">
    <property type="entry name" value="MJ1316"/>
    <property type="match status" value="1"/>
</dbReference>
<evidence type="ECO:0000313" key="4">
    <source>
        <dbReference type="Ensembl" id="ENSPCEP00000024354.1"/>
    </source>
</evidence>
<feature type="domain" description="C3H1-type" evidence="3">
    <location>
        <begin position="32"/>
        <end position="59"/>
    </location>
</feature>
<dbReference type="InterPro" id="IPR042653">
    <property type="entry name" value="Leng9"/>
</dbReference>
<keyword evidence="5" id="KW-1185">Reference proteome</keyword>
<sequence length="451" mass="47929">MAGLGPSVGGESVASPALEEGSDGPGVTASAPETSPTCRFFLAGSCRFGTHCRNPHPGAPPAGPPPPAPPPPPPSPPPQPPSPSKKPPMKTAGDVISRILWDPQLAPGAFTVGYLDRFLGVLEDAFTAFSWEDLASAGPGVLAVPQHRIQYFKYRGRLVWDKASRLDDIFGSTGSGRTILQVMEEEDSQHQGIVGIRASNAAGECSPTLPMVDGIWVPDGEGGGLEEAVALESDKEARDEDDETEVGAQSCTPAASRHPRPTHFVAVCITNLELRGSVVRLQEALVQAHPTIAKFCTPLPTLHLTLCLLRLDGPEEILAAISALRELQAEHQRLLPPAPLLRFHSLGTFHGRVIYAAPGPSPELVALARALVRGFACKGLTVIQPPGRDCFHVTLAKIPMRQELRLPSELPGVPSGEELGTQAVESLCLCQVGKGRRTDGFYSTVLELDLY</sequence>
<organism evidence="4 5">
    <name type="scientific">Pelusios castaneus</name>
    <name type="common">West African mud turtle</name>
    <dbReference type="NCBI Taxonomy" id="367368"/>
    <lineage>
        <taxon>Eukaryota</taxon>
        <taxon>Metazoa</taxon>
        <taxon>Chordata</taxon>
        <taxon>Craniata</taxon>
        <taxon>Vertebrata</taxon>
        <taxon>Euteleostomi</taxon>
        <taxon>Archelosauria</taxon>
        <taxon>Testudinata</taxon>
        <taxon>Testudines</taxon>
        <taxon>Pleurodira</taxon>
        <taxon>Pelomedusidae</taxon>
        <taxon>Pelusios</taxon>
    </lineage>
</organism>
<dbReference type="InterPro" id="IPR040459">
    <property type="entry name" value="MJ1316"/>
</dbReference>
<dbReference type="Pfam" id="PF10469">
    <property type="entry name" value="AKAP7_NLS"/>
    <property type="match status" value="1"/>
</dbReference>
<evidence type="ECO:0000256" key="2">
    <source>
        <dbReference type="SAM" id="MobiDB-lite"/>
    </source>
</evidence>
<accession>A0A8C8SR33</accession>
<reference evidence="4" key="2">
    <citation type="submission" date="2025-09" db="UniProtKB">
        <authorList>
            <consortium name="Ensembl"/>
        </authorList>
    </citation>
    <scope>IDENTIFICATION</scope>
</reference>
<dbReference type="Proteomes" id="UP000694393">
    <property type="component" value="Unplaced"/>
</dbReference>
<dbReference type="Gene3D" id="3.90.1140.10">
    <property type="entry name" value="Cyclic phosphodiesterase"/>
    <property type="match status" value="1"/>
</dbReference>